<evidence type="ECO:0000313" key="8">
    <source>
        <dbReference type="Proteomes" id="UP000434052"/>
    </source>
</evidence>
<feature type="transmembrane region" description="Helical" evidence="5">
    <location>
        <begin position="450"/>
        <end position="475"/>
    </location>
</feature>
<organism evidence="7 8">
    <name type="scientific">Oceanidesulfovibrio marinus</name>
    <dbReference type="NCBI Taxonomy" id="370038"/>
    <lineage>
        <taxon>Bacteria</taxon>
        <taxon>Pseudomonadati</taxon>
        <taxon>Thermodesulfobacteriota</taxon>
        <taxon>Desulfovibrionia</taxon>
        <taxon>Desulfovibrionales</taxon>
        <taxon>Desulfovibrionaceae</taxon>
        <taxon>Oceanidesulfovibrio</taxon>
    </lineage>
</organism>
<gene>
    <name evidence="7" type="ORF">DQK91_16305</name>
</gene>
<keyword evidence="3 5" id="KW-1133">Transmembrane helix</keyword>
<dbReference type="AlphaFoldDB" id="A0A6P1ZFJ5"/>
<feature type="transmembrane region" description="Helical" evidence="5">
    <location>
        <begin position="290"/>
        <end position="306"/>
    </location>
</feature>
<feature type="transmembrane region" description="Helical" evidence="5">
    <location>
        <begin position="208"/>
        <end position="225"/>
    </location>
</feature>
<feature type="transmembrane region" description="Helical" evidence="5">
    <location>
        <begin position="487"/>
        <end position="506"/>
    </location>
</feature>
<evidence type="ECO:0000256" key="1">
    <source>
        <dbReference type="ARBA" id="ARBA00004141"/>
    </source>
</evidence>
<comment type="subcellular location">
    <subcellularLocation>
        <location evidence="1">Membrane</location>
        <topology evidence="1">Multi-pass membrane protein</topology>
    </subcellularLocation>
</comment>
<accession>A0A6P1ZFJ5</accession>
<feature type="transmembrane region" description="Helical" evidence="5">
    <location>
        <begin position="116"/>
        <end position="134"/>
    </location>
</feature>
<dbReference type="GO" id="GO:0016020">
    <property type="term" value="C:membrane"/>
    <property type="evidence" value="ECO:0007669"/>
    <property type="project" value="UniProtKB-SubCell"/>
</dbReference>
<dbReference type="Proteomes" id="UP000434052">
    <property type="component" value="Unassembled WGS sequence"/>
</dbReference>
<dbReference type="InterPro" id="IPR007016">
    <property type="entry name" value="O-antigen_ligase-rel_domated"/>
</dbReference>
<sequence>MRSRHVRRRGMGLAAHRHGREDWSGAVCVGLPAVGRDLAAVEMPPGLNGQGADMSTALHEHNLKKNILAVSIVGFAVVLGSAIALGSSSKWTLAIAVFAAVLPLMVRAMRSLEKPLFLGLVFFMATPYDINPWIRRGYGNTVLEPGITIKITAVFLAALVFIWISRVLWRKTAVDWFAPVMLPLGVLVAWGIFSLTFATYPEFTADRIPGLLTSFFLVLFMANYIDSAEKARFVMTCMALTAGFSGLLAILQYVTVAVLGLNILGSPEDFWVVGSEMIRARGLMGHPNDLGLIFVGMLPALGLFGVARLEPRFKALCLGAFILGFIALLTTLSRGSWIGFFLAIMVIIALSQRSFSRRRLRGAFVMLAILIPLLGMMAAPFAGTIVNRLSSDESDAAQSRIPLAKSALKVIQANPVEGVGLGNYKQVVLEYDPGVMIGGEDDGPLAAHNMLLYLAAELGIPALVLFLFACTSLFFKGLRGIRTRLAEINLLCLGTFAGLAGIFASSMFEDVSFGGTRFQYMCFLAGIVLGCSRFARYGGAERSVRRP</sequence>
<evidence type="ECO:0000256" key="2">
    <source>
        <dbReference type="ARBA" id="ARBA00022692"/>
    </source>
</evidence>
<feature type="transmembrane region" description="Helical" evidence="5">
    <location>
        <begin position="335"/>
        <end position="351"/>
    </location>
</feature>
<dbReference type="Pfam" id="PF04932">
    <property type="entry name" value="Wzy_C"/>
    <property type="match status" value="1"/>
</dbReference>
<feature type="transmembrane region" description="Helical" evidence="5">
    <location>
        <begin position="67"/>
        <end position="85"/>
    </location>
</feature>
<evidence type="ECO:0000313" key="7">
    <source>
        <dbReference type="EMBL" id="TVM32092.1"/>
    </source>
</evidence>
<evidence type="ECO:0000256" key="4">
    <source>
        <dbReference type="ARBA" id="ARBA00023136"/>
    </source>
</evidence>
<feature type="domain" description="O-antigen ligase-related" evidence="6">
    <location>
        <begin position="320"/>
        <end position="467"/>
    </location>
</feature>
<feature type="transmembrane region" description="Helical" evidence="5">
    <location>
        <begin position="176"/>
        <end position="196"/>
    </location>
</feature>
<proteinExistence type="predicted"/>
<evidence type="ECO:0000256" key="5">
    <source>
        <dbReference type="SAM" id="Phobius"/>
    </source>
</evidence>
<evidence type="ECO:0000259" key="6">
    <source>
        <dbReference type="Pfam" id="PF04932"/>
    </source>
</evidence>
<keyword evidence="2 5" id="KW-0812">Transmembrane</keyword>
<feature type="transmembrane region" description="Helical" evidence="5">
    <location>
        <begin position="363"/>
        <end position="386"/>
    </location>
</feature>
<feature type="transmembrane region" description="Helical" evidence="5">
    <location>
        <begin position="237"/>
        <end position="264"/>
    </location>
</feature>
<dbReference type="EMBL" id="QMIF01000012">
    <property type="protein sequence ID" value="TVM32092.1"/>
    <property type="molecule type" value="Genomic_DNA"/>
</dbReference>
<comment type="caution">
    <text evidence="7">The sequence shown here is derived from an EMBL/GenBank/DDBJ whole genome shotgun (WGS) entry which is preliminary data.</text>
</comment>
<reference evidence="7 8" key="1">
    <citation type="submission" date="2018-06" db="EMBL/GenBank/DDBJ databases">
        <title>Complete genome of Desulfovibrio marinus P48SEP.</title>
        <authorList>
            <person name="Crispim J.S."/>
            <person name="Vidigal P.M.P."/>
            <person name="Silva L.C.F."/>
            <person name="Araujo L.C."/>
            <person name="Laguardia C.N."/>
            <person name="Dias R.S."/>
            <person name="Sousa M.P."/>
            <person name="Paula S.O."/>
            <person name="Silva C."/>
        </authorList>
    </citation>
    <scope>NUCLEOTIDE SEQUENCE [LARGE SCALE GENOMIC DNA]</scope>
    <source>
        <strain evidence="7 8">P48SEP</strain>
    </source>
</reference>
<feature type="transmembrane region" description="Helical" evidence="5">
    <location>
        <begin position="146"/>
        <end position="164"/>
    </location>
</feature>
<feature type="transmembrane region" description="Helical" evidence="5">
    <location>
        <begin position="91"/>
        <end position="109"/>
    </location>
</feature>
<name>A0A6P1ZFJ5_9BACT</name>
<dbReference type="OrthoDB" id="5469233at2"/>
<dbReference type="PANTHER" id="PTHR37422">
    <property type="entry name" value="TEICHURONIC ACID BIOSYNTHESIS PROTEIN TUAE"/>
    <property type="match status" value="1"/>
</dbReference>
<dbReference type="PANTHER" id="PTHR37422:SF13">
    <property type="entry name" value="LIPOPOLYSACCHARIDE BIOSYNTHESIS PROTEIN PA4999-RELATED"/>
    <property type="match status" value="1"/>
</dbReference>
<keyword evidence="4 5" id="KW-0472">Membrane</keyword>
<feature type="transmembrane region" description="Helical" evidence="5">
    <location>
        <begin position="518"/>
        <end position="535"/>
    </location>
</feature>
<dbReference type="InterPro" id="IPR051533">
    <property type="entry name" value="WaaL-like"/>
</dbReference>
<evidence type="ECO:0000256" key="3">
    <source>
        <dbReference type="ARBA" id="ARBA00022989"/>
    </source>
</evidence>
<feature type="transmembrane region" description="Helical" evidence="5">
    <location>
        <begin position="313"/>
        <end position="329"/>
    </location>
</feature>
<protein>
    <recommendedName>
        <fullName evidence="6">O-antigen ligase-related domain-containing protein</fullName>
    </recommendedName>
</protein>